<dbReference type="InterPro" id="IPR027417">
    <property type="entry name" value="P-loop_NTPase"/>
</dbReference>
<feature type="domain" description="Origin recognition complex subunit 5 C-terminal" evidence="2">
    <location>
        <begin position="576"/>
        <end position="739"/>
    </location>
</feature>
<protein>
    <recommendedName>
        <fullName evidence="2">Origin recognition complex subunit 5 C-terminal domain-containing protein</fullName>
    </recommendedName>
</protein>
<evidence type="ECO:0000256" key="1">
    <source>
        <dbReference type="SAM" id="MobiDB-lite"/>
    </source>
</evidence>
<feature type="compositionally biased region" description="Low complexity" evidence="1">
    <location>
        <begin position="25"/>
        <end position="34"/>
    </location>
</feature>
<dbReference type="SUPFAM" id="SSF52540">
    <property type="entry name" value="P-loop containing nucleoside triphosphate hydrolases"/>
    <property type="match status" value="1"/>
</dbReference>
<gene>
    <name evidence="3" type="ORF">ACOF00016_LOCUS18018</name>
</gene>
<proteinExistence type="predicted"/>
<feature type="region of interest" description="Disordered" evidence="1">
    <location>
        <begin position="1"/>
        <end position="79"/>
    </location>
</feature>
<dbReference type="GO" id="GO:0006270">
    <property type="term" value="P:DNA replication initiation"/>
    <property type="evidence" value="ECO:0007669"/>
    <property type="project" value="TreeGrafter"/>
</dbReference>
<feature type="compositionally biased region" description="Basic and acidic residues" evidence="1">
    <location>
        <begin position="35"/>
        <end position="53"/>
    </location>
</feature>
<evidence type="ECO:0000259" key="2">
    <source>
        <dbReference type="Pfam" id="PF14630"/>
    </source>
</evidence>
<reference evidence="3" key="1">
    <citation type="submission" date="2021-01" db="EMBL/GenBank/DDBJ databases">
        <authorList>
            <person name="Corre E."/>
            <person name="Pelletier E."/>
            <person name="Niang G."/>
            <person name="Scheremetjew M."/>
            <person name="Finn R."/>
            <person name="Kale V."/>
            <person name="Holt S."/>
            <person name="Cochrane G."/>
            <person name="Meng A."/>
            <person name="Brown T."/>
            <person name="Cohen L."/>
        </authorList>
    </citation>
    <scope>NUCLEOTIDE SEQUENCE</scope>
    <source>
        <strain evidence="3">CCMP127</strain>
    </source>
</reference>
<feature type="compositionally biased region" description="Basic and acidic residues" evidence="1">
    <location>
        <begin position="269"/>
        <end position="278"/>
    </location>
</feature>
<dbReference type="PANTHER" id="PTHR12705">
    <property type="entry name" value="ORIGIN RECOGNITION COMPLEX SUBUNIT 5"/>
    <property type="match status" value="1"/>
</dbReference>
<dbReference type="InterPro" id="IPR047088">
    <property type="entry name" value="ORC5_C"/>
</dbReference>
<dbReference type="GO" id="GO:0003688">
    <property type="term" value="F:DNA replication origin binding"/>
    <property type="evidence" value="ECO:0007669"/>
    <property type="project" value="TreeGrafter"/>
</dbReference>
<dbReference type="EMBL" id="HBIM01024321">
    <property type="protein sequence ID" value="CAE0421376.1"/>
    <property type="molecule type" value="Transcribed_RNA"/>
</dbReference>
<evidence type="ECO:0000313" key="3">
    <source>
        <dbReference type="EMBL" id="CAE0421376.1"/>
    </source>
</evidence>
<name>A0A7S3LET6_9STRA</name>
<feature type="compositionally biased region" description="Acidic residues" evidence="1">
    <location>
        <begin position="61"/>
        <end position="76"/>
    </location>
</feature>
<dbReference type="GO" id="GO:0005664">
    <property type="term" value="C:nuclear origin of replication recognition complex"/>
    <property type="evidence" value="ECO:0007669"/>
    <property type="project" value="TreeGrafter"/>
</dbReference>
<dbReference type="InterPro" id="IPR020796">
    <property type="entry name" value="ORC5"/>
</dbReference>
<organism evidence="3">
    <name type="scientific">Amphora coffeiformis</name>
    <dbReference type="NCBI Taxonomy" id="265554"/>
    <lineage>
        <taxon>Eukaryota</taxon>
        <taxon>Sar</taxon>
        <taxon>Stramenopiles</taxon>
        <taxon>Ochrophyta</taxon>
        <taxon>Bacillariophyta</taxon>
        <taxon>Bacillariophyceae</taxon>
        <taxon>Bacillariophycidae</taxon>
        <taxon>Thalassiophysales</taxon>
        <taxon>Catenulaceae</taxon>
        <taxon>Amphora</taxon>
    </lineage>
</organism>
<dbReference type="AlphaFoldDB" id="A0A7S3LET6"/>
<sequence length="740" mass="82986">MGDTDATRGASTTNKAVEEATVGTNNRDANVDAAANHDPEDDAGNHDNKEDSSVHSSSSSSDDDEEDDAAEDDEEGWQSLNIMERRARKVARNNQKLNELGLGHAPLRPSPLRRKRTVTQSTIYEQEDDTVPMGMLLDWPSCDTTIAEDGVVTRLEQDFPGRETQIRALWAHLYFCVRQNGTTVPSPLWITGPPGTAKSSAVQAVLAYLQQNETNAAIDDNNNKPLVSYVNNAGLLPQTVETLVTYIYKDLLQQLGLDMPMVRKRKRPATADDGKEKVPPTMNGDDNHDTEAVAARSLRPRKAAVVYTATTIGQGGVKKSKTSRLTAKDMAESTTPKVSKSYTAVWTLGRLWKSLAAGRPSILVLDQVWMVREFNLLAQFLLLPQQLTMNLSIIVITNNILLDQTRLNMMAGNSTSSLASCIQPARIHFPAYRGRAAFETILSLPRVRELMVGTGVDIQEKQGFQEKVYRSFTRTLVQSTYDLTKNVKEIIRFGRILWLRYTDPLHPGKIQEIVGTVTRKLASFQPPVEATPERLEQEVLACLDQKMWSQVRPLTEEYLFALSVPLTGTVFQEHDMPDRAKYLLLAAYLCQVNRPDRDKHLFSIDKNGRKRKSVTETNTASEDTAFGTDSLPQPKTYRLRTFPLERMLSIFVSLVTLHQIEGHKDSLPEQETEQLLSLGDVSLLHNLEYLQDLGMLHEQPVTGPAEPIRLTGRRYWCELTENEALRLAESLQFPLTRYIL</sequence>
<feature type="region of interest" description="Disordered" evidence="1">
    <location>
        <begin position="266"/>
        <end position="288"/>
    </location>
</feature>
<dbReference type="PANTHER" id="PTHR12705:SF0">
    <property type="entry name" value="ORIGIN RECOGNITION COMPLEX SUBUNIT 5"/>
    <property type="match status" value="1"/>
</dbReference>
<dbReference type="Pfam" id="PF14630">
    <property type="entry name" value="ORC5_C"/>
    <property type="match status" value="1"/>
</dbReference>
<dbReference type="Gene3D" id="3.40.50.300">
    <property type="entry name" value="P-loop containing nucleotide triphosphate hydrolases"/>
    <property type="match status" value="1"/>
</dbReference>
<accession>A0A7S3LET6</accession>